<evidence type="ECO:0000259" key="2">
    <source>
        <dbReference type="PROSITE" id="PS50172"/>
    </source>
</evidence>
<feature type="region of interest" description="Disordered" evidence="1">
    <location>
        <begin position="308"/>
        <end position="327"/>
    </location>
</feature>
<proteinExistence type="predicted"/>
<dbReference type="AlphaFoldDB" id="A0AAN6RPU6"/>
<evidence type="ECO:0000313" key="4">
    <source>
        <dbReference type="Proteomes" id="UP001303889"/>
    </source>
</evidence>
<gene>
    <name evidence="3" type="ORF">C8A05DRAFT_38670</name>
</gene>
<dbReference type="InterPro" id="IPR036420">
    <property type="entry name" value="BRCT_dom_sf"/>
</dbReference>
<dbReference type="PROSITE" id="PS50172">
    <property type="entry name" value="BRCT"/>
    <property type="match status" value="1"/>
</dbReference>
<evidence type="ECO:0000256" key="1">
    <source>
        <dbReference type="SAM" id="MobiDB-lite"/>
    </source>
</evidence>
<comment type="caution">
    <text evidence="3">The sequence shown here is derived from an EMBL/GenBank/DDBJ whole genome shotgun (WGS) entry which is preliminary data.</text>
</comment>
<evidence type="ECO:0000313" key="3">
    <source>
        <dbReference type="EMBL" id="KAK3897756.1"/>
    </source>
</evidence>
<organism evidence="3 4">
    <name type="scientific">Staphylotrichum tortipilum</name>
    <dbReference type="NCBI Taxonomy" id="2831512"/>
    <lineage>
        <taxon>Eukaryota</taxon>
        <taxon>Fungi</taxon>
        <taxon>Dikarya</taxon>
        <taxon>Ascomycota</taxon>
        <taxon>Pezizomycotina</taxon>
        <taxon>Sordariomycetes</taxon>
        <taxon>Sordariomycetidae</taxon>
        <taxon>Sordariales</taxon>
        <taxon>Chaetomiaceae</taxon>
        <taxon>Staphylotrichum</taxon>
    </lineage>
</organism>
<sequence>MRTRKEKPIFRGLTIAATGNLGGGAQWTDTNIARWVGLRLGRFVRVGAVAAGGVEKGGGGVKTALRRRTCELVTLDWLEDSMMQGRKLPEEPYSHLRALRKEREKERPRQGILKGLELAVRQVNPNFYHIYCDELFWYKVTLTRGDEKYVLTLFESNNAHPHLYWFVARFYRAKGAQPNIHRPSQAPAVFAQEYDLFAYLFQIKTGVSWEQRLVMTGPVNKGLFTYQPPTGGKPVGWAPVEYRPLEGEPVVVSGGGGGNGDAAVADASGTAATTATTAIIPNTITVPTADANDDQGASNDAVMQVDDANDDEGATNTGTEAQDAGDCRGANDAMVGVAADAQDGEGIHSCQVEATLDTRGGERVISSIVAPVA</sequence>
<dbReference type="Proteomes" id="UP001303889">
    <property type="component" value="Unassembled WGS sequence"/>
</dbReference>
<dbReference type="InterPro" id="IPR001357">
    <property type="entry name" value="BRCT_dom"/>
</dbReference>
<protein>
    <recommendedName>
        <fullName evidence="2">BRCT domain-containing protein</fullName>
    </recommendedName>
</protein>
<name>A0AAN6RPU6_9PEZI</name>
<reference evidence="3" key="1">
    <citation type="journal article" date="2023" name="Mol. Phylogenet. Evol.">
        <title>Genome-scale phylogeny and comparative genomics of the fungal order Sordariales.</title>
        <authorList>
            <person name="Hensen N."/>
            <person name="Bonometti L."/>
            <person name="Westerberg I."/>
            <person name="Brannstrom I.O."/>
            <person name="Guillou S."/>
            <person name="Cros-Aarteil S."/>
            <person name="Calhoun S."/>
            <person name="Haridas S."/>
            <person name="Kuo A."/>
            <person name="Mondo S."/>
            <person name="Pangilinan J."/>
            <person name="Riley R."/>
            <person name="LaButti K."/>
            <person name="Andreopoulos B."/>
            <person name="Lipzen A."/>
            <person name="Chen C."/>
            <person name="Yan M."/>
            <person name="Daum C."/>
            <person name="Ng V."/>
            <person name="Clum A."/>
            <person name="Steindorff A."/>
            <person name="Ohm R.A."/>
            <person name="Martin F."/>
            <person name="Silar P."/>
            <person name="Natvig D.O."/>
            <person name="Lalanne C."/>
            <person name="Gautier V."/>
            <person name="Ament-Velasquez S.L."/>
            <person name="Kruys A."/>
            <person name="Hutchinson M.I."/>
            <person name="Powell A.J."/>
            <person name="Barry K."/>
            <person name="Miller A.N."/>
            <person name="Grigoriev I.V."/>
            <person name="Debuchy R."/>
            <person name="Gladieux P."/>
            <person name="Hiltunen Thoren M."/>
            <person name="Johannesson H."/>
        </authorList>
    </citation>
    <scope>NUCLEOTIDE SEQUENCE</scope>
    <source>
        <strain evidence="3">CBS 103.79</strain>
    </source>
</reference>
<accession>A0AAN6RPU6</accession>
<dbReference type="EMBL" id="MU856076">
    <property type="protein sequence ID" value="KAK3897756.1"/>
    <property type="molecule type" value="Genomic_DNA"/>
</dbReference>
<dbReference type="Gene3D" id="3.40.50.10190">
    <property type="entry name" value="BRCT domain"/>
    <property type="match status" value="1"/>
</dbReference>
<reference evidence="3" key="2">
    <citation type="submission" date="2023-05" db="EMBL/GenBank/DDBJ databases">
        <authorList>
            <consortium name="Lawrence Berkeley National Laboratory"/>
            <person name="Steindorff A."/>
            <person name="Hensen N."/>
            <person name="Bonometti L."/>
            <person name="Westerberg I."/>
            <person name="Brannstrom I.O."/>
            <person name="Guillou S."/>
            <person name="Cros-Aarteil S."/>
            <person name="Calhoun S."/>
            <person name="Haridas S."/>
            <person name="Kuo A."/>
            <person name="Mondo S."/>
            <person name="Pangilinan J."/>
            <person name="Riley R."/>
            <person name="Labutti K."/>
            <person name="Andreopoulos B."/>
            <person name="Lipzen A."/>
            <person name="Chen C."/>
            <person name="Yanf M."/>
            <person name="Daum C."/>
            <person name="Ng V."/>
            <person name="Clum A."/>
            <person name="Ohm R."/>
            <person name="Martin F."/>
            <person name="Silar P."/>
            <person name="Natvig D."/>
            <person name="Lalanne C."/>
            <person name="Gautier V."/>
            <person name="Ament-Velasquez S.L."/>
            <person name="Kruys A."/>
            <person name="Hutchinson M.I."/>
            <person name="Powell A.J."/>
            <person name="Barry K."/>
            <person name="Miller A.N."/>
            <person name="Grigoriev I.V."/>
            <person name="Debuchy R."/>
            <person name="Gladieux P."/>
            <person name="Thoren M.H."/>
            <person name="Johannesson H."/>
        </authorList>
    </citation>
    <scope>NUCLEOTIDE SEQUENCE</scope>
    <source>
        <strain evidence="3">CBS 103.79</strain>
    </source>
</reference>
<dbReference type="SUPFAM" id="SSF52113">
    <property type="entry name" value="BRCT domain"/>
    <property type="match status" value="1"/>
</dbReference>
<feature type="domain" description="BRCT" evidence="2">
    <location>
        <begin position="71"/>
        <end position="95"/>
    </location>
</feature>
<keyword evidence="4" id="KW-1185">Reference proteome</keyword>